<accession>A0ABR9ZVV5</accession>
<evidence type="ECO:0008006" key="3">
    <source>
        <dbReference type="Google" id="ProtNLM"/>
    </source>
</evidence>
<proteinExistence type="predicted"/>
<name>A0ABR9ZVV5_9FIRM</name>
<reference evidence="1 2" key="1">
    <citation type="submission" date="2020-11" db="EMBL/GenBank/DDBJ databases">
        <title>Fusibacter basophilias sp. nov.</title>
        <authorList>
            <person name="Qiu D."/>
        </authorList>
    </citation>
    <scope>NUCLEOTIDE SEQUENCE [LARGE SCALE GENOMIC DNA]</scope>
    <source>
        <strain evidence="1 2">Q10-2</strain>
    </source>
</reference>
<gene>
    <name evidence="1" type="ORF">ISU02_15300</name>
</gene>
<keyword evidence="2" id="KW-1185">Reference proteome</keyword>
<sequence>MHEKKLRAYYSKRGISETDTDLAVDAVKALETYLTSKKMSFETAKLDAIRVYIDSMVSLEISTPEDLLAMARYFYIEGHNEIYIYFTSLLGGIGVIEHINDRLIDRAGPYMAHQIMGSVQKPRIGSEPKAYPSYTGKLMNALENQLPIKTVQEVLAGNNHGISKTAYLKEKEIYESFDNMDLYLADLQKRKIEELQEHCDENKVWYEQKITQEVVDFAAKNQEIMSAVREGNILYSTKIPYNPEKYLETEDSLLKRYYACHCPFARESILSGEAISENWCYCSGGFAKFPYEVILDRPLRVELLESVLKGDSTCRFAIYLEDSNCENNTTKKL</sequence>
<organism evidence="1 2">
    <name type="scientific">Fusibacter ferrireducens</name>
    <dbReference type="NCBI Taxonomy" id="2785058"/>
    <lineage>
        <taxon>Bacteria</taxon>
        <taxon>Bacillati</taxon>
        <taxon>Bacillota</taxon>
        <taxon>Clostridia</taxon>
        <taxon>Eubacteriales</taxon>
        <taxon>Eubacteriales Family XII. Incertae Sedis</taxon>
        <taxon>Fusibacter</taxon>
    </lineage>
</organism>
<dbReference type="EMBL" id="JADKNH010000009">
    <property type="protein sequence ID" value="MBF4694476.1"/>
    <property type="molecule type" value="Genomic_DNA"/>
</dbReference>
<dbReference type="Proteomes" id="UP000614200">
    <property type="component" value="Unassembled WGS sequence"/>
</dbReference>
<evidence type="ECO:0000313" key="2">
    <source>
        <dbReference type="Proteomes" id="UP000614200"/>
    </source>
</evidence>
<comment type="caution">
    <text evidence="1">The sequence shown here is derived from an EMBL/GenBank/DDBJ whole genome shotgun (WGS) entry which is preliminary data.</text>
</comment>
<protein>
    <recommendedName>
        <fullName evidence="3">L-2-amino-thiazoline-4-carboxylic acid hydrolase</fullName>
    </recommendedName>
</protein>
<dbReference type="RefSeq" id="WP_194702711.1">
    <property type="nucleotide sequence ID" value="NZ_JADKNH010000009.1"/>
</dbReference>
<evidence type="ECO:0000313" key="1">
    <source>
        <dbReference type="EMBL" id="MBF4694476.1"/>
    </source>
</evidence>